<organism evidence="2 3">
    <name type="scientific">Mesorhizobium tianshanense</name>
    <dbReference type="NCBI Taxonomy" id="39844"/>
    <lineage>
        <taxon>Bacteria</taxon>
        <taxon>Pseudomonadati</taxon>
        <taxon>Pseudomonadota</taxon>
        <taxon>Alphaproteobacteria</taxon>
        <taxon>Hyphomicrobiales</taxon>
        <taxon>Phyllobacteriaceae</taxon>
        <taxon>Mesorhizobium</taxon>
    </lineage>
</organism>
<dbReference type="InterPro" id="IPR050902">
    <property type="entry name" value="ABC_Transporter_SBP"/>
</dbReference>
<dbReference type="InterPro" id="IPR002491">
    <property type="entry name" value="ABC_transptr_periplasmic_BD"/>
</dbReference>
<accession>A0A562NR28</accession>
<comment type="caution">
    <text evidence="2">The sequence shown here is derived from an EMBL/GenBank/DDBJ whole genome shotgun (WGS) entry which is preliminary data.</text>
</comment>
<sequence>MAKASWTGVNGMVGSEGGWMHWFQPGKIAMALFLALSVLAPSCGFKALAAETVVDALGRTVAPGPATRILTLGSDVTEIVHALGAGERIIAVDRGSKYPASVAQKPDVGYRRQLSVEGLVALRPDLILAAQDSGPPEAIEVLKSLAIPVVFIPEDNSPHGIERKITLIAAALHLEDKGRELSTDVLDAFQSAADLAAKIAPEHRKKVVFFHGLVRLSAAGAGTAADAIIRYAGGINPMAVVQGYKAASEEKLIEMAPDVILMMNDGKGGPDTEQVFGTRALSATPAGEKKALIVLDGAYMIGFGPRTADAIRDLAEALYPEVAGAD</sequence>
<proteinExistence type="predicted"/>
<dbReference type="PROSITE" id="PS50983">
    <property type="entry name" value="FE_B12_PBP"/>
    <property type="match status" value="1"/>
</dbReference>
<dbReference type="Gene3D" id="3.40.50.1980">
    <property type="entry name" value="Nitrogenase molybdenum iron protein domain"/>
    <property type="match status" value="2"/>
</dbReference>
<evidence type="ECO:0000313" key="2">
    <source>
        <dbReference type="EMBL" id="TWI34659.1"/>
    </source>
</evidence>
<dbReference type="Pfam" id="PF01497">
    <property type="entry name" value="Peripla_BP_2"/>
    <property type="match status" value="1"/>
</dbReference>
<evidence type="ECO:0000313" key="3">
    <source>
        <dbReference type="Proteomes" id="UP000317122"/>
    </source>
</evidence>
<feature type="domain" description="Fe/B12 periplasmic-binding" evidence="1">
    <location>
        <begin position="68"/>
        <end position="322"/>
    </location>
</feature>
<dbReference type="SUPFAM" id="SSF53807">
    <property type="entry name" value="Helical backbone' metal receptor"/>
    <property type="match status" value="1"/>
</dbReference>
<name>A0A562NR28_9HYPH</name>
<dbReference type="PANTHER" id="PTHR30535">
    <property type="entry name" value="VITAMIN B12-BINDING PROTEIN"/>
    <property type="match status" value="1"/>
</dbReference>
<dbReference type="PANTHER" id="PTHR30535:SF4">
    <property type="entry name" value="HEMIN-BINDING PERIPLASMIC PROTEIN HMUT"/>
    <property type="match status" value="1"/>
</dbReference>
<dbReference type="RefSeq" id="WP_240547166.1">
    <property type="nucleotide sequence ID" value="NZ_BSPF01000123.1"/>
</dbReference>
<keyword evidence="3" id="KW-1185">Reference proteome</keyword>
<protein>
    <submittedName>
        <fullName evidence="2">Iron complex transport system substrate-binding protein</fullName>
    </submittedName>
</protein>
<dbReference type="AlphaFoldDB" id="A0A562NR28"/>
<reference evidence="2 3" key="1">
    <citation type="journal article" date="2015" name="Stand. Genomic Sci.">
        <title>Genomic Encyclopedia of Bacterial and Archaeal Type Strains, Phase III: the genomes of soil and plant-associated and newly described type strains.</title>
        <authorList>
            <person name="Whitman W.B."/>
            <person name="Woyke T."/>
            <person name="Klenk H.P."/>
            <person name="Zhou Y."/>
            <person name="Lilburn T.G."/>
            <person name="Beck B.J."/>
            <person name="De Vos P."/>
            <person name="Vandamme P."/>
            <person name="Eisen J.A."/>
            <person name="Garrity G."/>
            <person name="Hugenholtz P."/>
            <person name="Kyrpides N.C."/>
        </authorList>
    </citation>
    <scope>NUCLEOTIDE SEQUENCE [LARGE SCALE GENOMIC DNA]</scope>
    <source>
        <strain evidence="2 3">CGMCC 1.2546</strain>
    </source>
</reference>
<evidence type="ECO:0000259" key="1">
    <source>
        <dbReference type="PROSITE" id="PS50983"/>
    </source>
</evidence>
<dbReference type="Proteomes" id="UP000317122">
    <property type="component" value="Unassembled WGS sequence"/>
</dbReference>
<dbReference type="EMBL" id="VLKT01000021">
    <property type="protein sequence ID" value="TWI34659.1"/>
    <property type="molecule type" value="Genomic_DNA"/>
</dbReference>
<gene>
    <name evidence="2" type="ORF">IQ26_03573</name>
</gene>